<dbReference type="EMBL" id="CP006867">
    <property type="protein sequence ID" value="ALU12291.1"/>
    <property type="molecule type" value="Genomic_DNA"/>
</dbReference>
<dbReference type="OrthoDB" id="375812at2157"/>
<keyword evidence="2" id="KW-1185">Reference proteome</keyword>
<evidence type="ECO:0000313" key="2">
    <source>
        <dbReference type="Proteomes" id="UP000060778"/>
    </source>
</evidence>
<gene>
    <name evidence="1" type="ORF">EYM_02145</name>
</gene>
<dbReference type="RefSeq" id="WP_075049455.1">
    <property type="nucleotide sequence ID" value="NZ_CP006867.1"/>
</dbReference>
<proteinExistence type="predicted"/>
<evidence type="ECO:0000313" key="1">
    <source>
        <dbReference type="EMBL" id="ALU12291.1"/>
    </source>
</evidence>
<dbReference type="KEGG" id="iis:EYM_02145"/>
<protein>
    <submittedName>
        <fullName evidence="1">Uncharacterized protein</fullName>
    </submittedName>
</protein>
<name>A0A0U3ECW4_9CREN</name>
<dbReference type="AlphaFoldDB" id="A0A0U3ECW4"/>
<organism evidence="1 2">
    <name type="scientific">Ignicoccus islandicus DSM 13165</name>
    <dbReference type="NCBI Taxonomy" id="940295"/>
    <lineage>
        <taxon>Archaea</taxon>
        <taxon>Thermoproteota</taxon>
        <taxon>Thermoprotei</taxon>
        <taxon>Desulfurococcales</taxon>
        <taxon>Desulfurococcaceae</taxon>
        <taxon>Ignicoccus</taxon>
    </lineage>
</organism>
<accession>A0A0U3ECW4</accession>
<dbReference type="Gene3D" id="2.130.10.10">
    <property type="entry name" value="YVTN repeat-like/Quinoprotein amine dehydrogenase"/>
    <property type="match status" value="1"/>
</dbReference>
<dbReference type="Proteomes" id="UP000060778">
    <property type="component" value="Chromosome"/>
</dbReference>
<dbReference type="InterPro" id="IPR011047">
    <property type="entry name" value="Quinoprotein_ADH-like_sf"/>
</dbReference>
<reference evidence="1 2" key="1">
    <citation type="submission" date="2013-11" db="EMBL/GenBank/DDBJ databases">
        <title>Comparative genomics of Ignicoccus.</title>
        <authorList>
            <person name="Podar M."/>
        </authorList>
    </citation>
    <scope>NUCLEOTIDE SEQUENCE [LARGE SCALE GENOMIC DNA]</scope>
    <source>
        <strain evidence="1 2">DSM 13165</strain>
    </source>
</reference>
<dbReference type="GeneID" id="30679831"/>
<dbReference type="InterPro" id="IPR015943">
    <property type="entry name" value="WD40/YVTN_repeat-like_dom_sf"/>
</dbReference>
<sequence>MRRLFALLVLGMIGFSLNLTLVGKAEVDGNPIKVFIGKGYSIIATYQGKIYATDLSGRVLGEYDLGEEIYGMDVSGSVVYVTTMGFVHAFSLNLRPLASIEVEEGFSGAIDVIGPFAVLAFYNIGLFHLDLVNEEAKLVWGYKGLNGVMPLALKIAFSPYQERAEIIFGDMEGKLYSVNLKGEVLNSGNYGDVILSIDNCGNLIAISKDGGFLVGSGEKGKLIEKETKGPTFVAFDDLCSKLAVAENGKLTIYDLSGKVITQEEIGKPVTLSWSRGIIAIAEKGKGEVKFYVLGTNAELPTKEIGEIKEVEKVNETLPSLG</sequence>
<dbReference type="SUPFAM" id="SSF50998">
    <property type="entry name" value="Quinoprotein alcohol dehydrogenase-like"/>
    <property type="match status" value="1"/>
</dbReference>